<sequence>MVQKPKHFGRRNLPQRIEPPPVVTHAPEGLEGATPPDGRRLRSIAVALGACGVATIGGLALLQALRNDCRNRDPNDPNAPACHSSGGSHGGTGYWRRSSNSGWHGVSFGGFGAIGESGAHGGSFGGFHGWGG</sequence>
<evidence type="ECO:0000313" key="3">
    <source>
        <dbReference type="EMBL" id="MCI4682130.1"/>
    </source>
</evidence>
<accession>A0ABS9Z441</accession>
<evidence type="ECO:0000256" key="2">
    <source>
        <dbReference type="SAM" id="Phobius"/>
    </source>
</evidence>
<feature type="region of interest" description="Disordered" evidence="1">
    <location>
        <begin position="70"/>
        <end position="96"/>
    </location>
</feature>
<proteinExistence type="predicted"/>
<keyword evidence="2" id="KW-0472">Membrane</keyword>
<keyword evidence="4" id="KW-1185">Reference proteome</keyword>
<evidence type="ECO:0000313" key="4">
    <source>
        <dbReference type="Proteomes" id="UP001139104"/>
    </source>
</evidence>
<protein>
    <submittedName>
        <fullName evidence="3">Uncharacterized protein</fullName>
    </submittedName>
</protein>
<keyword evidence="2" id="KW-1133">Transmembrane helix</keyword>
<dbReference type="RefSeq" id="WP_243066161.1">
    <property type="nucleotide sequence ID" value="NZ_JAIVFK010000002.1"/>
</dbReference>
<feature type="region of interest" description="Disordered" evidence="1">
    <location>
        <begin position="1"/>
        <end position="37"/>
    </location>
</feature>
<feature type="compositionally biased region" description="Basic residues" evidence="1">
    <location>
        <begin position="1"/>
        <end position="10"/>
    </location>
</feature>
<feature type="compositionally biased region" description="Low complexity" evidence="1">
    <location>
        <begin position="76"/>
        <end position="86"/>
    </location>
</feature>
<reference evidence="3" key="1">
    <citation type="journal article" date="2022" name="ISME J.">
        <title>Identification of active gaseous-alkane degraders at natural gas seeps.</title>
        <authorList>
            <person name="Farhan Ul Haque M."/>
            <person name="Hernandez M."/>
            <person name="Crombie A.T."/>
            <person name="Murrell J.C."/>
        </authorList>
    </citation>
    <scope>NUCLEOTIDE SEQUENCE</scope>
    <source>
        <strain evidence="3">PC2</strain>
    </source>
</reference>
<dbReference type="Proteomes" id="UP001139104">
    <property type="component" value="Unassembled WGS sequence"/>
</dbReference>
<name>A0ABS9Z441_9HYPH</name>
<feature type="transmembrane region" description="Helical" evidence="2">
    <location>
        <begin position="44"/>
        <end position="65"/>
    </location>
</feature>
<evidence type="ECO:0000256" key="1">
    <source>
        <dbReference type="SAM" id="MobiDB-lite"/>
    </source>
</evidence>
<comment type="caution">
    <text evidence="3">The sequence shown here is derived from an EMBL/GenBank/DDBJ whole genome shotgun (WGS) entry which is preliminary data.</text>
</comment>
<organism evidence="3 4">
    <name type="scientific">Candidatus Rhodoblastus alkanivorans</name>
    <dbReference type="NCBI Taxonomy" id="2954117"/>
    <lineage>
        <taxon>Bacteria</taxon>
        <taxon>Pseudomonadati</taxon>
        <taxon>Pseudomonadota</taxon>
        <taxon>Alphaproteobacteria</taxon>
        <taxon>Hyphomicrobiales</taxon>
        <taxon>Rhodoblastaceae</taxon>
        <taxon>Rhodoblastus</taxon>
    </lineage>
</organism>
<gene>
    <name evidence="3" type="ORF">K2U94_05015</name>
</gene>
<keyword evidence="2" id="KW-0812">Transmembrane</keyword>
<dbReference type="EMBL" id="JAIVFP010000001">
    <property type="protein sequence ID" value="MCI4682130.1"/>
    <property type="molecule type" value="Genomic_DNA"/>
</dbReference>